<feature type="compositionally biased region" description="Basic and acidic residues" evidence="1">
    <location>
        <begin position="88"/>
        <end position="98"/>
    </location>
</feature>
<feature type="region of interest" description="Disordered" evidence="1">
    <location>
        <begin position="79"/>
        <end position="98"/>
    </location>
</feature>
<accession>A0ABW0GM63</accession>
<evidence type="ECO:0000313" key="2">
    <source>
        <dbReference type="EMBL" id="MFC5380949.1"/>
    </source>
</evidence>
<keyword evidence="3" id="KW-1185">Reference proteome</keyword>
<dbReference type="EMBL" id="JBHSLD010000007">
    <property type="protein sequence ID" value="MFC5380949.1"/>
    <property type="molecule type" value="Genomic_DNA"/>
</dbReference>
<dbReference type="Proteomes" id="UP001596122">
    <property type="component" value="Unassembled WGS sequence"/>
</dbReference>
<reference evidence="3" key="1">
    <citation type="journal article" date="2019" name="Int. J. Syst. Evol. Microbiol.">
        <title>The Global Catalogue of Microorganisms (GCM) 10K type strain sequencing project: providing services to taxonomists for standard genome sequencing and annotation.</title>
        <authorList>
            <consortium name="The Broad Institute Genomics Platform"/>
            <consortium name="The Broad Institute Genome Sequencing Center for Infectious Disease"/>
            <person name="Wu L."/>
            <person name="Ma J."/>
        </authorList>
    </citation>
    <scope>NUCLEOTIDE SEQUENCE [LARGE SCALE GENOMIC DNA]</scope>
    <source>
        <strain evidence="3">CCUG 43114</strain>
    </source>
</reference>
<sequence>MSPSPDDPAPVDGLSPQDLAVLDLERQWWKHPGSKDEAVRARFGCSPTRYYQLLDALLDREAALRHDPVLVARLRRTRSGSRRVRTARRLDLSDAAGR</sequence>
<evidence type="ECO:0000313" key="3">
    <source>
        <dbReference type="Proteomes" id="UP001596122"/>
    </source>
</evidence>
<protein>
    <submittedName>
        <fullName evidence="2">DUF3263 domain-containing protein</fullName>
    </submittedName>
</protein>
<proteinExistence type="predicted"/>
<organism evidence="2 3">
    <name type="scientific">Aquipuribacter nitratireducens</name>
    <dbReference type="NCBI Taxonomy" id="650104"/>
    <lineage>
        <taxon>Bacteria</taxon>
        <taxon>Bacillati</taxon>
        <taxon>Actinomycetota</taxon>
        <taxon>Actinomycetes</taxon>
        <taxon>Micrococcales</taxon>
        <taxon>Intrasporangiaceae</taxon>
        <taxon>Aquipuribacter</taxon>
    </lineage>
</organism>
<name>A0ABW0GM63_9MICO</name>
<gene>
    <name evidence="2" type="ORF">ACFPJ6_09110</name>
</gene>
<comment type="caution">
    <text evidence="2">The sequence shown here is derived from an EMBL/GenBank/DDBJ whole genome shotgun (WGS) entry which is preliminary data.</text>
</comment>
<dbReference type="RefSeq" id="WP_340270813.1">
    <property type="nucleotide sequence ID" value="NZ_JBBEOG010000008.1"/>
</dbReference>
<dbReference type="InterPro" id="IPR021678">
    <property type="entry name" value="DUF3263"/>
</dbReference>
<evidence type="ECO:0000256" key="1">
    <source>
        <dbReference type="SAM" id="MobiDB-lite"/>
    </source>
</evidence>
<dbReference type="Pfam" id="PF11662">
    <property type="entry name" value="DUF3263"/>
    <property type="match status" value="1"/>
</dbReference>